<proteinExistence type="predicted"/>
<dbReference type="RefSeq" id="WP_155621492.1">
    <property type="nucleotide sequence ID" value="NZ_JARLKV010000024.1"/>
</dbReference>
<accession>A0A6N8F3I3</accession>
<reference evidence="2 3" key="1">
    <citation type="submission" date="2019-11" db="EMBL/GenBank/DDBJ databases">
        <title>Draft genome sequences of five Paenibacillus species of dairy origin.</title>
        <authorList>
            <person name="Olajide A.M."/>
            <person name="Chen S."/>
            <person name="Lapointe G."/>
        </authorList>
    </citation>
    <scope>NUCLEOTIDE SEQUENCE [LARGE SCALE GENOMIC DNA]</scope>
    <source>
        <strain evidence="2 3">3CT49</strain>
    </source>
</reference>
<keyword evidence="1" id="KW-0472">Membrane</keyword>
<organism evidence="2 3">
    <name type="scientific">Paenibacillus macerans</name>
    <name type="common">Bacillus macerans</name>
    <dbReference type="NCBI Taxonomy" id="44252"/>
    <lineage>
        <taxon>Bacteria</taxon>
        <taxon>Bacillati</taxon>
        <taxon>Bacillota</taxon>
        <taxon>Bacilli</taxon>
        <taxon>Bacillales</taxon>
        <taxon>Paenibacillaceae</taxon>
        <taxon>Paenibacillus</taxon>
    </lineage>
</organism>
<protein>
    <submittedName>
        <fullName evidence="2">Uncharacterized protein</fullName>
    </submittedName>
</protein>
<dbReference type="Proteomes" id="UP000442469">
    <property type="component" value="Unassembled WGS sequence"/>
</dbReference>
<evidence type="ECO:0000313" key="2">
    <source>
        <dbReference type="EMBL" id="MUG26499.1"/>
    </source>
</evidence>
<dbReference type="EMBL" id="WNZZ01000045">
    <property type="protein sequence ID" value="MUG26499.1"/>
    <property type="molecule type" value="Genomic_DNA"/>
</dbReference>
<keyword evidence="1" id="KW-0812">Transmembrane</keyword>
<dbReference type="AlphaFoldDB" id="A0A6N8F3I3"/>
<evidence type="ECO:0000256" key="1">
    <source>
        <dbReference type="SAM" id="Phobius"/>
    </source>
</evidence>
<name>A0A6N8F3I3_PAEMA</name>
<evidence type="ECO:0000313" key="3">
    <source>
        <dbReference type="Proteomes" id="UP000442469"/>
    </source>
</evidence>
<comment type="caution">
    <text evidence="2">The sequence shown here is derived from an EMBL/GenBank/DDBJ whole genome shotgun (WGS) entry which is preliminary data.</text>
</comment>
<feature type="transmembrane region" description="Helical" evidence="1">
    <location>
        <begin position="33"/>
        <end position="54"/>
    </location>
</feature>
<gene>
    <name evidence="2" type="ORF">GNQ08_29670</name>
</gene>
<keyword evidence="1" id="KW-1133">Transmembrane helix</keyword>
<feature type="transmembrane region" description="Helical" evidence="1">
    <location>
        <begin position="7"/>
        <end position="27"/>
    </location>
</feature>
<sequence length="84" mass="9199">MHNTLKNFGSLIIIVGVAAGVILGAFNQPIVEMLIIIVTALVIGFFFMGFGALLESVHKIQVHLTGEEEIIQKDENVDMDDLDM</sequence>